<keyword evidence="1" id="KW-0472">Membrane</keyword>
<dbReference type="AlphaFoldDB" id="A0A0E9RC79"/>
<keyword evidence="1" id="KW-0812">Transmembrane</keyword>
<proteinExistence type="predicted"/>
<reference evidence="2" key="2">
    <citation type="journal article" date="2015" name="Fish Shellfish Immunol.">
        <title>Early steps in the European eel (Anguilla anguilla)-Vibrio vulnificus interaction in the gills: Role of the RtxA13 toxin.</title>
        <authorList>
            <person name="Callol A."/>
            <person name="Pajuelo D."/>
            <person name="Ebbesson L."/>
            <person name="Teles M."/>
            <person name="MacKenzie S."/>
            <person name="Amaro C."/>
        </authorList>
    </citation>
    <scope>NUCLEOTIDE SEQUENCE</scope>
</reference>
<sequence>MSCSASCITTKSKKKNYKSSKLIRFYYYLLLSIFTRILHLFDWRRFENNESGANRKCQVCAVAIVGILPPLDIKI</sequence>
<reference evidence="2" key="1">
    <citation type="submission" date="2014-11" db="EMBL/GenBank/DDBJ databases">
        <authorList>
            <person name="Amaro Gonzalez C."/>
        </authorList>
    </citation>
    <scope>NUCLEOTIDE SEQUENCE</scope>
</reference>
<feature type="transmembrane region" description="Helical" evidence="1">
    <location>
        <begin position="22"/>
        <end position="41"/>
    </location>
</feature>
<evidence type="ECO:0000256" key="1">
    <source>
        <dbReference type="SAM" id="Phobius"/>
    </source>
</evidence>
<accession>A0A0E9RC79</accession>
<organism evidence="2">
    <name type="scientific">Anguilla anguilla</name>
    <name type="common">European freshwater eel</name>
    <name type="synonym">Muraena anguilla</name>
    <dbReference type="NCBI Taxonomy" id="7936"/>
    <lineage>
        <taxon>Eukaryota</taxon>
        <taxon>Metazoa</taxon>
        <taxon>Chordata</taxon>
        <taxon>Craniata</taxon>
        <taxon>Vertebrata</taxon>
        <taxon>Euteleostomi</taxon>
        <taxon>Actinopterygii</taxon>
        <taxon>Neopterygii</taxon>
        <taxon>Teleostei</taxon>
        <taxon>Anguilliformes</taxon>
        <taxon>Anguillidae</taxon>
        <taxon>Anguilla</taxon>
    </lineage>
</organism>
<protein>
    <submittedName>
        <fullName evidence="2">Uncharacterized protein</fullName>
    </submittedName>
</protein>
<dbReference type="EMBL" id="GBXM01082477">
    <property type="protein sequence ID" value="JAH26100.1"/>
    <property type="molecule type" value="Transcribed_RNA"/>
</dbReference>
<name>A0A0E9RC79_ANGAN</name>
<keyword evidence="1" id="KW-1133">Transmembrane helix</keyword>
<evidence type="ECO:0000313" key="2">
    <source>
        <dbReference type="EMBL" id="JAH26100.1"/>
    </source>
</evidence>